<sequence length="352" mass="38909">MVPSLIVSDGFHNRRRTIVLLFALLGLLGIGLLKWLSVRSIQTPDLEQLSSGDTARKQVARLLSIGTPGHCTAIIGLNSKPRYPGLAKVVEWFGAGQKWKVRYVRGLTADSLRTLGFARRSNLLYFSNPDHVTSVSNVAAASVSHLLALQWMVRSGCTSIAVFEDDTSLDLLPFWNKPLAALAKDLRAPDRLVLQLELKLDAFHLQNGASGDLRLEELPLNCTDRYWIRHRDLITWGAGAYLMSRAGAEGLLRKFGDGDRIDVSKVMTMSSAPDAHLLFSRDTTMFLWPPYAMEWSSSSSVAWSSGEQNWHKNVHHASALVAMAVNVRQASACAFLGYDAYKQALGHAYSRS</sequence>
<dbReference type="HOGENOM" id="CLU_788368_0_0_1"/>
<dbReference type="EMBL" id="AP006501">
    <property type="protein sequence ID" value="BAM83037.1"/>
    <property type="molecule type" value="Genomic_DNA"/>
</dbReference>
<dbReference type="AlphaFoldDB" id="M1VHW2"/>
<evidence type="ECO:0000313" key="2">
    <source>
        <dbReference type="EMBL" id="BAM83037.1"/>
    </source>
</evidence>
<keyword evidence="1" id="KW-1133">Transmembrane helix</keyword>
<protein>
    <submittedName>
        <fullName evidence="2">Uncharacterized protein</fullName>
    </submittedName>
</protein>
<evidence type="ECO:0000313" key="3">
    <source>
        <dbReference type="Proteomes" id="UP000007014"/>
    </source>
</evidence>
<dbReference type="Gramene" id="CMS497CT">
    <property type="protein sequence ID" value="CMS497CT"/>
    <property type="gene ID" value="CMS497C"/>
</dbReference>
<dbReference type="RefSeq" id="XP_005539073.1">
    <property type="nucleotide sequence ID" value="XM_005539016.1"/>
</dbReference>
<dbReference type="Proteomes" id="UP000007014">
    <property type="component" value="Chromosome 19"/>
</dbReference>
<organism evidence="2 3">
    <name type="scientific">Cyanidioschyzon merolae (strain NIES-3377 / 10D)</name>
    <name type="common">Unicellular red alga</name>
    <dbReference type="NCBI Taxonomy" id="280699"/>
    <lineage>
        <taxon>Eukaryota</taxon>
        <taxon>Rhodophyta</taxon>
        <taxon>Bangiophyceae</taxon>
        <taxon>Cyanidiales</taxon>
        <taxon>Cyanidiaceae</taxon>
        <taxon>Cyanidioschyzon</taxon>
    </lineage>
</organism>
<evidence type="ECO:0000256" key="1">
    <source>
        <dbReference type="SAM" id="Phobius"/>
    </source>
</evidence>
<feature type="transmembrane region" description="Helical" evidence="1">
    <location>
        <begin position="18"/>
        <end position="36"/>
    </location>
</feature>
<proteinExistence type="predicted"/>
<name>M1VHW2_CYAM1</name>
<dbReference type="GeneID" id="16997585"/>
<gene>
    <name evidence="2" type="ORF">CYME_CMS497C</name>
</gene>
<keyword evidence="3" id="KW-1185">Reference proteome</keyword>
<keyword evidence="1" id="KW-0472">Membrane</keyword>
<accession>M1VHW2</accession>
<dbReference type="KEGG" id="cme:CYME_CMS497C"/>
<keyword evidence="1" id="KW-0812">Transmembrane</keyword>
<reference evidence="2 3" key="2">
    <citation type="journal article" date="2007" name="BMC Biol.">
        <title>A 100%-complete sequence reveals unusually simple genomic features in the hot-spring red alga Cyanidioschyzon merolae.</title>
        <authorList>
            <person name="Nozaki H."/>
            <person name="Takano H."/>
            <person name="Misumi O."/>
            <person name="Terasawa K."/>
            <person name="Matsuzaki M."/>
            <person name="Maruyama S."/>
            <person name="Nishida K."/>
            <person name="Yagisawa F."/>
            <person name="Yoshida Y."/>
            <person name="Fujiwara T."/>
            <person name="Takio S."/>
            <person name="Tamura K."/>
            <person name="Chung S.J."/>
            <person name="Nakamura S."/>
            <person name="Kuroiwa H."/>
            <person name="Tanaka K."/>
            <person name="Sato N."/>
            <person name="Kuroiwa T."/>
        </authorList>
    </citation>
    <scope>NUCLEOTIDE SEQUENCE [LARGE SCALE GENOMIC DNA]</scope>
    <source>
        <strain evidence="2 3">10D</strain>
    </source>
</reference>
<reference evidence="2 3" key="1">
    <citation type="journal article" date="2004" name="Nature">
        <title>Genome sequence of the ultrasmall unicellular red alga Cyanidioschyzon merolae 10D.</title>
        <authorList>
            <person name="Matsuzaki M."/>
            <person name="Misumi O."/>
            <person name="Shin-i T."/>
            <person name="Maruyama S."/>
            <person name="Takahara M."/>
            <person name="Miyagishima S."/>
            <person name="Mori T."/>
            <person name="Nishida K."/>
            <person name="Yagisawa F."/>
            <person name="Nishida K."/>
            <person name="Yoshida Y."/>
            <person name="Nishimura Y."/>
            <person name="Nakao S."/>
            <person name="Kobayashi T."/>
            <person name="Momoyama Y."/>
            <person name="Higashiyama T."/>
            <person name="Minoda A."/>
            <person name="Sano M."/>
            <person name="Nomoto H."/>
            <person name="Oishi K."/>
            <person name="Hayashi H."/>
            <person name="Ohta F."/>
            <person name="Nishizaka S."/>
            <person name="Haga S."/>
            <person name="Miura S."/>
            <person name="Morishita T."/>
            <person name="Kabeya Y."/>
            <person name="Terasawa K."/>
            <person name="Suzuki Y."/>
            <person name="Ishii Y."/>
            <person name="Asakawa S."/>
            <person name="Takano H."/>
            <person name="Ohta N."/>
            <person name="Kuroiwa H."/>
            <person name="Tanaka K."/>
            <person name="Shimizu N."/>
            <person name="Sugano S."/>
            <person name="Sato N."/>
            <person name="Nozaki H."/>
            <person name="Ogasawara N."/>
            <person name="Kohara Y."/>
            <person name="Kuroiwa T."/>
        </authorList>
    </citation>
    <scope>NUCLEOTIDE SEQUENCE [LARGE SCALE GENOMIC DNA]</scope>
    <source>
        <strain evidence="2 3">10D</strain>
    </source>
</reference>
<dbReference type="OrthoDB" id="10364253at2759"/>